<dbReference type="Proteomes" id="UP000051841">
    <property type="component" value="Unassembled WGS sequence"/>
</dbReference>
<dbReference type="PATRIC" id="fig|1410657.5.peg.922"/>
<reference evidence="1 2" key="1">
    <citation type="journal article" date="2015" name="Genome Announc.">
        <title>Expanding the biotechnology potential of lactobacilli through comparative genomics of 213 strains and associated genera.</title>
        <authorList>
            <person name="Sun Z."/>
            <person name="Harris H.M."/>
            <person name="McCann A."/>
            <person name="Guo C."/>
            <person name="Argimon S."/>
            <person name="Zhang W."/>
            <person name="Yang X."/>
            <person name="Jeffery I.B."/>
            <person name="Cooney J.C."/>
            <person name="Kagawa T.F."/>
            <person name="Liu W."/>
            <person name="Song Y."/>
            <person name="Salvetti E."/>
            <person name="Wrobel A."/>
            <person name="Rasinkangas P."/>
            <person name="Parkhill J."/>
            <person name="Rea M.C."/>
            <person name="O'Sullivan O."/>
            <person name="Ritari J."/>
            <person name="Douillard F.P."/>
            <person name="Paul Ross R."/>
            <person name="Yang R."/>
            <person name="Briner A.E."/>
            <person name="Felis G.E."/>
            <person name="de Vos W.M."/>
            <person name="Barrangou R."/>
            <person name="Klaenhammer T.R."/>
            <person name="Caufield P.W."/>
            <person name="Cui Y."/>
            <person name="Zhang H."/>
            <person name="O'Toole P.W."/>
        </authorList>
    </citation>
    <scope>NUCLEOTIDE SEQUENCE [LARGE SCALE GENOMIC DNA]</scope>
    <source>
        <strain evidence="1 2">DSM 20405</strain>
    </source>
</reference>
<dbReference type="SUPFAM" id="SSF51219">
    <property type="entry name" value="TRAP-like"/>
    <property type="match status" value="1"/>
</dbReference>
<proteinExistence type="predicted"/>
<name>A0A0R2HB30_9FIRM</name>
<dbReference type="NCBIfam" id="TIGR00266">
    <property type="entry name" value="TIGR00266 family protein"/>
    <property type="match status" value="1"/>
</dbReference>
<dbReference type="Pfam" id="PF01987">
    <property type="entry name" value="AIM24"/>
    <property type="match status" value="1"/>
</dbReference>
<evidence type="ECO:0008006" key="3">
    <source>
        <dbReference type="Google" id="ProtNLM"/>
    </source>
</evidence>
<protein>
    <recommendedName>
        <fullName evidence="3">TIGR00266 family protein</fullName>
    </recommendedName>
</protein>
<dbReference type="InterPro" id="IPR002838">
    <property type="entry name" value="AIM24"/>
</dbReference>
<accession>A0A0R2HB30</accession>
<organism evidence="1 2">
    <name type="scientific">Kandleria vitulina DSM 20405</name>
    <dbReference type="NCBI Taxonomy" id="1410657"/>
    <lineage>
        <taxon>Bacteria</taxon>
        <taxon>Bacillati</taxon>
        <taxon>Bacillota</taxon>
        <taxon>Erysipelotrichia</taxon>
        <taxon>Erysipelotrichales</taxon>
        <taxon>Coprobacillaceae</taxon>
        <taxon>Kandleria</taxon>
    </lineage>
</organism>
<dbReference type="PANTHER" id="PTHR43657:SF1">
    <property type="entry name" value="ALTERED INHERITANCE OF MITOCHONDRIA PROTEIN 24, MITOCHONDRIAL"/>
    <property type="match status" value="1"/>
</dbReference>
<evidence type="ECO:0000313" key="2">
    <source>
        <dbReference type="Proteomes" id="UP000051841"/>
    </source>
</evidence>
<keyword evidence="2" id="KW-1185">Reference proteome</keyword>
<dbReference type="RefSeq" id="WP_029070047.1">
    <property type="nucleotide sequence ID" value="NZ_JNKN01000028.1"/>
</dbReference>
<sequence>MRYEIKGKPFPVVELQLQRGETMLSDAGAMAYMSPGINMETTSNGGLGKALGRAFSGETLFLNRYTAQNDGMIAFSSSFAGEIRALELAPGQSIILQKSSFLASTDSVARETFLARRLSTGLFGGEGFIMSKYTGPGLLFMEIDGSAIEYDLEPGQQIIIDSGYLAAMDATCSMDIQTVKGLKNKMLGGEGFFNTVITGPGHVIIQTMPISSLRALMAPASGK</sequence>
<comment type="caution">
    <text evidence="1">The sequence shown here is derived from an EMBL/GenBank/DDBJ whole genome shotgun (WGS) entry which is preliminary data.</text>
</comment>
<dbReference type="InterPro" id="IPR016031">
    <property type="entry name" value="Trp_RNA-bd_attenuator-like_dom"/>
</dbReference>
<gene>
    <name evidence="1" type="ORF">IV49_GL000884</name>
</gene>
<dbReference type="AlphaFoldDB" id="A0A0R2HB30"/>
<dbReference type="PANTHER" id="PTHR43657">
    <property type="entry name" value="TRYPTOPHAN RNA-BINDING ATTENUATOR PROTEIN-LIKE PROTEIN"/>
    <property type="match status" value="1"/>
</dbReference>
<dbReference type="EMBL" id="JQBL01000022">
    <property type="protein sequence ID" value="KRN49704.1"/>
    <property type="molecule type" value="Genomic_DNA"/>
</dbReference>
<dbReference type="InterPro" id="IPR036983">
    <property type="entry name" value="AIM24_sf"/>
</dbReference>
<evidence type="ECO:0000313" key="1">
    <source>
        <dbReference type="EMBL" id="KRN49704.1"/>
    </source>
</evidence>
<dbReference type="Gene3D" id="3.60.160.10">
    <property type="entry name" value="Mitochondrial biogenesis AIM24"/>
    <property type="match status" value="1"/>
</dbReference>